<gene>
    <name evidence="9" type="primary">MED4</name>
</gene>
<dbReference type="AlphaFoldDB" id="A0A8C1K5Z5"/>
<dbReference type="PANTHER" id="PTHR13208:SF2">
    <property type="entry name" value="MEDIATOR OF RNA POLYMERASE II TRANSCRIPTION SUBUNIT 4"/>
    <property type="match status" value="1"/>
</dbReference>
<dbReference type="Proteomes" id="UP000694427">
    <property type="component" value="Unplaced"/>
</dbReference>
<accession>A0A8C1K5Z5</accession>
<keyword evidence="4 9" id="KW-0805">Transcription regulation</keyword>
<comment type="subcellular location">
    <subcellularLocation>
        <location evidence="1 9">Nucleus</location>
    </subcellularLocation>
</comment>
<evidence type="ECO:0000256" key="1">
    <source>
        <dbReference type="ARBA" id="ARBA00004123"/>
    </source>
</evidence>
<dbReference type="GO" id="GO:0003712">
    <property type="term" value="F:transcription coregulator activity"/>
    <property type="evidence" value="ECO:0007669"/>
    <property type="project" value="InterPro"/>
</dbReference>
<name>A0A8C1K5Z5_CYPCA</name>
<dbReference type="InterPro" id="IPR019258">
    <property type="entry name" value="Mediator_Med4"/>
</dbReference>
<dbReference type="Pfam" id="PF10018">
    <property type="entry name" value="Med4"/>
    <property type="match status" value="1"/>
</dbReference>
<feature type="coiled-coil region" evidence="10">
    <location>
        <begin position="107"/>
        <end position="155"/>
    </location>
</feature>
<evidence type="ECO:0000256" key="2">
    <source>
        <dbReference type="ARBA" id="ARBA00009626"/>
    </source>
</evidence>
<evidence type="ECO:0000256" key="10">
    <source>
        <dbReference type="SAM" id="Coils"/>
    </source>
</evidence>
<evidence type="ECO:0000256" key="8">
    <source>
        <dbReference type="ARBA" id="ARBA00031257"/>
    </source>
</evidence>
<dbReference type="PANTHER" id="PTHR13208">
    <property type="entry name" value="MEDIATOR OF RNA POLYMERASE II TRANSCRIPTION SUBUNIT 4"/>
    <property type="match status" value="1"/>
</dbReference>
<sequence>MNTTDDILWRAMVYCGPSANRRHCLTLASARYCSRTRTRLRGETVMAAAAEKPTKDKLLSTLDDIEVLSRELIEMLALSRTQKLPQPGEDTDILELLVQRDREFQELMQTALEQGRVQQEMQALEKEVEKRDSDIQQLQKQLKEAEHILATAVYQAKEKLKSIENARKGSISSEEIIKYAHRISASNAVCAPLNWVPGIFFPPVSSSFIRLSHSCDFLRKMFGYTCSCSSISSYDVHVCVGDPRRPYPTDLEMRSGILGNMSNMPTNGVNGHLPGDALAAGRLPGRFTLLCPPSALFFSSRLSLSYKYCGLCVAVYFSVELQYVYFC</sequence>
<evidence type="ECO:0000256" key="3">
    <source>
        <dbReference type="ARBA" id="ARBA00020629"/>
    </source>
</evidence>
<evidence type="ECO:0000256" key="7">
    <source>
        <dbReference type="ARBA" id="ARBA00025687"/>
    </source>
</evidence>
<keyword evidence="9" id="KW-0010">Activator</keyword>
<comment type="subunit">
    <text evidence="9">Component of the Mediator complex.</text>
</comment>
<evidence type="ECO:0000256" key="4">
    <source>
        <dbReference type="ARBA" id="ARBA00023015"/>
    </source>
</evidence>
<protein>
    <recommendedName>
        <fullName evidence="3 9">Mediator of RNA polymerase II transcription subunit 4</fullName>
    </recommendedName>
    <alternativeName>
        <fullName evidence="8 9">Mediator complex subunit 4</fullName>
    </alternativeName>
</protein>
<reference evidence="11" key="2">
    <citation type="submission" date="2025-09" db="UniProtKB">
        <authorList>
            <consortium name="Ensembl"/>
        </authorList>
    </citation>
    <scope>IDENTIFICATION</scope>
</reference>
<reference evidence="11" key="1">
    <citation type="submission" date="2025-08" db="UniProtKB">
        <authorList>
            <consortium name="Ensembl"/>
        </authorList>
    </citation>
    <scope>IDENTIFICATION</scope>
</reference>
<keyword evidence="5 9" id="KW-0804">Transcription</keyword>
<comment type="similarity">
    <text evidence="2 9">Belongs to the Mediator complex subunit 4 family.</text>
</comment>
<comment type="function">
    <text evidence="7 9">Component of the Mediator complex, a coactivator involved in the regulated transcription of nearly all RNA polymerase II-dependent genes. Mediator functions as a bridge to convey information from gene-specific regulatory proteins to the basal RNA polymerase II transcription machinery. Mediator is recruited to promoters by direct interactions with regulatory proteins and serves as a scaffold for the assembly of a functional preinitiation complex with RNA polymerase II and the general transcription factors.</text>
</comment>
<evidence type="ECO:0000256" key="5">
    <source>
        <dbReference type="ARBA" id="ARBA00023163"/>
    </source>
</evidence>
<keyword evidence="12" id="KW-1185">Reference proteome</keyword>
<dbReference type="GO" id="GO:0006357">
    <property type="term" value="P:regulation of transcription by RNA polymerase II"/>
    <property type="evidence" value="ECO:0007669"/>
    <property type="project" value="InterPro"/>
</dbReference>
<keyword evidence="10" id="KW-0175">Coiled coil</keyword>
<evidence type="ECO:0000313" key="12">
    <source>
        <dbReference type="Proteomes" id="UP000694427"/>
    </source>
</evidence>
<dbReference type="GO" id="GO:0016592">
    <property type="term" value="C:mediator complex"/>
    <property type="evidence" value="ECO:0007669"/>
    <property type="project" value="InterPro"/>
</dbReference>
<evidence type="ECO:0000256" key="9">
    <source>
        <dbReference type="RuleBase" id="RU364141"/>
    </source>
</evidence>
<keyword evidence="6 9" id="KW-0539">Nucleus</keyword>
<organism evidence="11 12">
    <name type="scientific">Cyprinus carpio</name>
    <name type="common">Common carp</name>
    <dbReference type="NCBI Taxonomy" id="7962"/>
    <lineage>
        <taxon>Eukaryota</taxon>
        <taxon>Metazoa</taxon>
        <taxon>Chordata</taxon>
        <taxon>Craniata</taxon>
        <taxon>Vertebrata</taxon>
        <taxon>Euteleostomi</taxon>
        <taxon>Actinopterygii</taxon>
        <taxon>Neopterygii</taxon>
        <taxon>Teleostei</taxon>
        <taxon>Ostariophysi</taxon>
        <taxon>Cypriniformes</taxon>
        <taxon>Cyprinidae</taxon>
        <taxon>Cyprininae</taxon>
        <taxon>Cyprinus</taxon>
    </lineage>
</organism>
<dbReference type="Ensembl" id="ENSCCRT00010046936.1">
    <property type="protein sequence ID" value="ENSCCRP00010042819.1"/>
    <property type="gene ID" value="ENSCCRG00010018184.1"/>
</dbReference>
<proteinExistence type="inferred from homology"/>
<evidence type="ECO:0000256" key="6">
    <source>
        <dbReference type="ARBA" id="ARBA00023242"/>
    </source>
</evidence>
<evidence type="ECO:0000313" key="11">
    <source>
        <dbReference type="Ensembl" id="ENSCCRP00010042819.1"/>
    </source>
</evidence>
<dbReference type="GO" id="GO:0070847">
    <property type="term" value="C:core mediator complex"/>
    <property type="evidence" value="ECO:0007669"/>
    <property type="project" value="TreeGrafter"/>
</dbReference>